<evidence type="ECO:0000256" key="11">
    <source>
        <dbReference type="SAM" id="MobiDB-lite"/>
    </source>
</evidence>
<evidence type="ECO:0000313" key="13">
    <source>
        <dbReference type="EMBL" id="OXT01732.1"/>
    </source>
</evidence>
<sequence>MSDSSYEEGRPSERAAPQPKEPAITEERSSGAARPNAGPIAREKSGPVGNFLHATEIDQRLLGMVGALVLIWLGFHFYGEFANGFGAFLTSRNLWNLTVQTASIGVMATGMVLVIVTRHIDLSVGSMLGLCAMVMGLMQARWLPELVGLGWGGTWIVAIMAGLLAGALVGALHGFLIAYGQIPSFIVTLGGLLVWRGVAYLMARGETISPLDPTFNLLGGGPYGSIGSFWSWALGIVACLAIGWALYNGRNQRKRFGFPTRPVWAEIFVGALGCLLVIGFVMIVNAYGWPRGIVRQYAASEGIEVPEGGIFISHGFAIPVLILIAVGLFMTFLTTRTRFGRYVFAIGGNPEAAELAGINVRFMTVKIFALMGTLAGIAAVISSARLNSATNSLGTLDELYVIASAVIGGTSLAGGIGTIYGAIIGALLMQSLQTGMVLIGFDSAVQQIVVGGVLVLAVFLDTIYRRRAK</sequence>
<feature type="transmembrane region" description="Helical" evidence="12">
    <location>
        <begin position="223"/>
        <end position="247"/>
    </location>
</feature>
<accession>A0A231V0M4</accession>
<name>A0A231V0M4_9HYPH</name>
<dbReference type="Proteomes" id="UP000215405">
    <property type="component" value="Unassembled WGS sequence"/>
</dbReference>
<feature type="transmembrane region" description="Helical" evidence="12">
    <location>
        <begin position="185"/>
        <end position="203"/>
    </location>
</feature>
<evidence type="ECO:0000256" key="2">
    <source>
        <dbReference type="ARBA" id="ARBA00022448"/>
    </source>
</evidence>
<keyword evidence="7 12" id="KW-1133">Transmembrane helix</keyword>
<feature type="transmembrane region" description="Helical" evidence="12">
    <location>
        <begin position="399"/>
        <end position="429"/>
    </location>
</feature>
<evidence type="ECO:0000256" key="12">
    <source>
        <dbReference type="SAM" id="Phobius"/>
    </source>
</evidence>
<evidence type="ECO:0000256" key="6">
    <source>
        <dbReference type="ARBA" id="ARBA00022692"/>
    </source>
</evidence>
<evidence type="ECO:0000256" key="9">
    <source>
        <dbReference type="ARBA" id="ARBA00035611"/>
    </source>
</evidence>
<evidence type="ECO:0000256" key="8">
    <source>
        <dbReference type="ARBA" id="ARBA00023136"/>
    </source>
</evidence>
<keyword evidence="2" id="KW-0813">Transport</keyword>
<dbReference type="CDD" id="cd06579">
    <property type="entry name" value="TM_PBP1_transp_AraH_like"/>
    <property type="match status" value="1"/>
</dbReference>
<dbReference type="RefSeq" id="WP_094075702.1">
    <property type="nucleotide sequence ID" value="NZ_NBYO01000001.1"/>
</dbReference>
<protein>
    <recommendedName>
        <fullName evidence="10">Xylose transport system permease protein XylH</fullName>
    </recommendedName>
</protein>
<feature type="transmembrane region" description="Helical" evidence="12">
    <location>
        <begin position="267"/>
        <end position="289"/>
    </location>
</feature>
<organism evidence="13 14">
    <name type="scientific">Notoacmeibacter marinus</name>
    <dbReference type="NCBI Taxonomy" id="1876515"/>
    <lineage>
        <taxon>Bacteria</taxon>
        <taxon>Pseudomonadati</taxon>
        <taxon>Pseudomonadota</taxon>
        <taxon>Alphaproteobacteria</taxon>
        <taxon>Hyphomicrobiales</taxon>
        <taxon>Notoacmeibacteraceae</taxon>
        <taxon>Notoacmeibacter</taxon>
    </lineage>
</organism>
<feature type="transmembrane region" description="Helical" evidence="12">
    <location>
        <begin position="124"/>
        <end position="143"/>
    </location>
</feature>
<dbReference type="Pfam" id="PF02653">
    <property type="entry name" value="BPD_transp_2"/>
    <property type="match status" value="1"/>
</dbReference>
<evidence type="ECO:0000256" key="10">
    <source>
        <dbReference type="ARBA" id="ARBA00035686"/>
    </source>
</evidence>
<evidence type="ECO:0000256" key="3">
    <source>
        <dbReference type="ARBA" id="ARBA00022475"/>
    </source>
</evidence>
<feature type="transmembrane region" description="Helical" evidence="12">
    <location>
        <begin position="99"/>
        <end position="117"/>
    </location>
</feature>
<keyword evidence="4" id="KW-0997">Cell inner membrane</keyword>
<keyword evidence="8 12" id="KW-0472">Membrane</keyword>
<proteinExistence type="predicted"/>
<evidence type="ECO:0000256" key="4">
    <source>
        <dbReference type="ARBA" id="ARBA00022519"/>
    </source>
</evidence>
<comment type="function">
    <text evidence="9">Part of the binding-protein-dependent transport system for D-xylose. Probably responsible for the translocation of the substrate across the membrane.</text>
</comment>
<dbReference type="InterPro" id="IPR001851">
    <property type="entry name" value="ABC_transp_permease"/>
</dbReference>
<feature type="region of interest" description="Disordered" evidence="11">
    <location>
        <begin position="1"/>
        <end position="44"/>
    </location>
</feature>
<evidence type="ECO:0000256" key="5">
    <source>
        <dbReference type="ARBA" id="ARBA00022597"/>
    </source>
</evidence>
<dbReference type="PANTHER" id="PTHR32196">
    <property type="entry name" value="ABC TRANSPORTER PERMEASE PROTEIN YPHD-RELATED-RELATED"/>
    <property type="match status" value="1"/>
</dbReference>
<comment type="caution">
    <text evidence="13">The sequence shown here is derived from an EMBL/GenBank/DDBJ whole genome shotgun (WGS) entry which is preliminary data.</text>
</comment>
<dbReference type="GO" id="GO:0005886">
    <property type="term" value="C:plasma membrane"/>
    <property type="evidence" value="ECO:0007669"/>
    <property type="project" value="UniProtKB-SubCell"/>
</dbReference>
<feature type="transmembrane region" description="Helical" evidence="12">
    <location>
        <begin position="309"/>
        <end position="333"/>
    </location>
</feature>
<reference evidence="14" key="1">
    <citation type="journal article" date="2017" name="Int. J. Syst. Evol. Microbiol.">
        <title>Notoacmeibacter marinus gen. nov., sp. nov., isolated from the gut of a limpet and proposal of Notoacmeibacteraceae fam. nov. in the order Rhizobiales of the class Alphaproteobacteria.</title>
        <authorList>
            <person name="Huang Z."/>
            <person name="Guo F."/>
            <person name="Lai Q."/>
        </authorList>
    </citation>
    <scope>NUCLEOTIDE SEQUENCE [LARGE SCALE GENOMIC DNA]</scope>
    <source>
        <strain evidence="14">XMTR2A4</strain>
    </source>
</reference>
<keyword evidence="6 12" id="KW-0812">Transmembrane</keyword>
<comment type="subcellular location">
    <subcellularLocation>
        <location evidence="1">Cell membrane</location>
        <topology evidence="1">Multi-pass membrane protein</topology>
    </subcellularLocation>
</comment>
<dbReference type="EMBL" id="NBYO01000001">
    <property type="protein sequence ID" value="OXT01732.1"/>
    <property type="molecule type" value="Genomic_DNA"/>
</dbReference>
<dbReference type="PANTHER" id="PTHR32196:SF32">
    <property type="entry name" value="XYLOSE TRANSPORT SYSTEM PERMEASE PROTEIN XYLH"/>
    <property type="match status" value="1"/>
</dbReference>
<feature type="transmembrane region" description="Helical" evidence="12">
    <location>
        <begin position="436"/>
        <end position="460"/>
    </location>
</feature>
<feature type="transmembrane region" description="Helical" evidence="12">
    <location>
        <begin position="61"/>
        <end position="79"/>
    </location>
</feature>
<dbReference type="GO" id="GO:0022857">
    <property type="term" value="F:transmembrane transporter activity"/>
    <property type="evidence" value="ECO:0007669"/>
    <property type="project" value="InterPro"/>
</dbReference>
<evidence type="ECO:0000313" key="14">
    <source>
        <dbReference type="Proteomes" id="UP000215405"/>
    </source>
</evidence>
<gene>
    <name evidence="13" type="ORF">B7H23_01875</name>
</gene>
<feature type="transmembrane region" description="Helical" evidence="12">
    <location>
        <begin position="367"/>
        <end position="387"/>
    </location>
</feature>
<feature type="transmembrane region" description="Helical" evidence="12">
    <location>
        <begin position="155"/>
        <end position="178"/>
    </location>
</feature>
<keyword evidence="5" id="KW-0762">Sugar transport</keyword>
<keyword evidence="3" id="KW-1003">Cell membrane</keyword>
<dbReference type="AlphaFoldDB" id="A0A231V0M4"/>
<keyword evidence="14" id="KW-1185">Reference proteome</keyword>
<evidence type="ECO:0000256" key="7">
    <source>
        <dbReference type="ARBA" id="ARBA00022989"/>
    </source>
</evidence>
<evidence type="ECO:0000256" key="1">
    <source>
        <dbReference type="ARBA" id="ARBA00004651"/>
    </source>
</evidence>